<proteinExistence type="predicted"/>
<dbReference type="EMBL" id="CAXAMN010013891">
    <property type="protein sequence ID" value="CAK9041940.1"/>
    <property type="molecule type" value="Genomic_DNA"/>
</dbReference>
<dbReference type="Proteomes" id="UP001642484">
    <property type="component" value="Unassembled WGS sequence"/>
</dbReference>
<protein>
    <submittedName>
        <fullName evidence="1">Uncharacterized protein</fullName>
    </submittedName>
</protein>
<accession>A0ABP0LRZ9</accession>
<organism evidence="1 2">
    <name type="scientific">Durusdinium trenchii</name>
    <dbReference type="NCBI Taxonomy" id="1381693"/>
    <lineage>
        <taxon>Eukaryota</taxon>
        <taxon>Sar</taxon>
        <taxon>Alveolata</taxon>
        <taxon>Dinophyceae</taxon>
        <taxon>Suessiales</taxon>
        <taxon>Symbiodiniaceae</taxon>
        <taxon>Durusdinium</taxon>
    </lineage>
</organism>
<reference evidence="1 2" key="1">
    <citation type="submission" date="2024-02" db="EMBL/GenBank/DDBJ databases">
        <authorList>
            <person name="Chen Y."/>
            <person name="Shah S."/>
            <person name="Dougan E. K."/>
            <person name="Thang M."/>
            <person name="Chan C."/>
        </authorList>
    </citation>
    <scope>NUCLEOTIDE SEQUENCE [LARGE SCALE GENOMIC DNA]</scope>
</reference>
<evidence type="ECO:0000313" key="2">
    <source>
        <dbReference type="Proteomes" id="UP001642484"/>
    </source>
</evidence>
<evidence type="ECO:0000313" key="1">
    <source>
        <dbReference type="EMBL" id="CAK9041940.1"/>
    </source>
</evidence>
<sequence length="155" mass="17878">MFESRMPLELFLLLRDKTHVCCGKGWPSTLVESAFRGLAFISRFLHADLRFYMCKAMHLGHLLVVQYDACTVSIASRATSGFCKPLIGQVKKFRPTEVRCFSCLGRLRAEGRTERRFQGAWLVQHMFQTLDYLDSLSLLKLTDPRRAATRRSRDD</sequence>
<comment type="caution">
    <text evidence="1">The sequence shown here is derived from an EMBL/GenBank/DDBJ whole genome shotgun (WGS) entry which is preliminary data.</text>
</comment>
<gene>
    <name evidence="1" type="ORF">CCMP2556_LOCUS22408</name>
</gene>
<keyword evidence="2" id="KW-1185">Reference proteome</keyword>
<name>A0ABP0LRZ9_9DINO</name>